<dbReference type="KEGG" id="hlc:CHINAEXTREME14350"/>
<dbReference type="AlphaFoldDB" id="M0L107"/>
<reference evidence="3" key="3">
    <citation type="submission" date="2017-01" db="EMBL/GenBank/DDBJ databases">
        <authorList>
            <person name="Mah S.A."/>
            <person name="Swanson W.J."/>
            <person name="Moy G.W."/>
            <person name="Vacquier V.D."/>
        </authorList>
    </citation>
    <scope>NUCLEOTIDE SEQUENCE</scope>
    <source>
        <strain evidence="3">AJ5</strain>
    </source>
</reference>
<dbReference type="GO" id="GO:0016757">
    <property type="term" value="F:glycosyltransferase activity"/>
    <property type="evidence" value="ECO:0007669"/>
    <property type="project" value="InterPro"/>
</dbReference>
<dbReference type="STRING" id="358396.CHINAEXTREME_14350"/>
<evidence type="ECO:0000313" key="3">
    <source>
        <dbReference type="EMBL" id="APW98882.1"/>
    </source>
</evidence>
<keyword evidence="4" id="KW-0808">Transferase</keyword>
<gene>
    <name evidence="4" type="ORF">C445_21061</name>
    <name evidence="3" type="ORF">CHINAEXTREME_14350</name>
</gene>
<dbReference type="Pfam" id="PF00534">
    <property type="entry name" value="Glycos_transf_1"/>
    <property type="match status" value="1"/>
</dbReference>
<name>M0L107_NATLA</name>
<dbReference type="EMBL" id="CP019285">
    <property type="protein sequence ID" value="APW98882.1"/>
    <property type="molecule type" value="Genomic_DNA"/>
</dbReference>
<dbReference type="PANTHER" id="PTHR12526">
    <property type="entry name" value="GLYCOSYLTRANSFERASE"/>
    <property type="match status" value="1"/>
</dbReference>
<proteinExistence type="predicted"/>
<dbReference type="eggNOG" id="arCOG01403">
    <property type="taxonomic scope" value="Archaea"/>
</dbReference>
<reference evidence="3 6" key="1">
    <citation type="journal article" date="2011" name="J. Bacteriol.">
        <title>Genome sequence of Halobiforma lacisalsi AJ5, an extremely halophilic archaeon which harbors a bop gene.</title>
        <authorList>
            <person name="Jiang X."/>
            <person name="Wang S."/>
            <person name="Cheng H."/>
            <person name="Huo Y."/>
            <person name="Zhang X."/>
            <person name="Zhu X."/>
            <person name="Han X."/>
            <person name="Ni P."/>
            <person name="Wu M."/>
        </authorList>
    </citation>
    <scope>NUCLEOTIDE SEQUENCE [LARGE SCALE GENOMIC DNA]</scope>
    <source>
        <strain evidence="3 6">AJ5</strain>
    </source>
</reference>
<evidence type="ECO:0000313" key="6">
    <source>
        <dbReference type="Proteomes" id="UP000186547"/>
    </source>
</evidence>
<dbReference type="CDD" id="cd03811">
    <property type="entry name" value="GT4_GT28_WabH-like"/>
    <property type="match status" value="1"/>
</dbReference>
<dbReference type="SUPFAM" id="SSF53756">
    <property type="entry name" value="UDP-Glycosyltransferase/glycogen phosphorylase"/>
    <property type="match status" value="1"/>
</dbReference>
<reference evidence="4 5" key="2">
    <citation type="journal article" date="2014" name="PLoS Genet.">
        <title>Phylogenetically driven sequencing of extremely halophilic archaea reveals strategies for static and dynamic osmo-response.</title>
        <authorList>
            <person name="Becker E.A."/>
            <person name="Seitzer P.M."/>
            <person name="Tritt A."/>
            <person name="Larsen D."/>
            <person name="Krusor M."/>
            <person name="Yao A.I."/>
            <person name="Wu D."/>
            <person name="Madern D."/>
            <person name="Eisen J.A."/>
            <person name="Darling A.E."/>
            <person name="Facciotti M.T."/>
        </authorList>
    </citation>
    <scope>NUCLEOTIDE SEQUENCE [LARGE SCALE GENOMIC DNA]</scope>
    <source>
        <strain evidence="4 5">AJ5</strain>
    </source>
</reference>
<evidence type="ECO:0000313" key="4">
    <source>
        <dbReference type="EMBL" id="EMA27231.1"/>
    </source>
</evidence>
<evidence type="ECO:0000313" key="5">
    <source>
        <dbReference type="Proteomes" id="UP000011555"/>
    </source>
</evidence>
<dbReference type="InterPro" id="IPR001296">
    <property type="entry name" value="Glyco_trans_1"/>
</dbReference>
<dbReference type="GeneID" id="30922328"/>
<dbReference type="Proteomes" id="UP000186547">
    <property type="component" value="Chromosome"/>
</dbReference>
<dbReference type="Gene3D" id="3.40.50.2000">
    <property type="entry name" value="Glycogen Phosphorylase B"/>
    <property type="match status" value="2"/>
</dbReference>
<feature type="domain" description="Glycosyl transferase family 1" evidence="1">
    <location>
        <begin position="192"/>
        <end position="349"/>
    </location>
</feature>
<keyword evidence="5" id="KW-1185">Reference proteome</keyword>
<evidence type="ECO:0000259" key="2">
    <source>
        <dbReference type="Pfam" id="PF13439"/>
    </source>
</evidence>
<dbReference type="EMBL" id="AOLZ01000079">
    <property type="protein sequence ID" value="EMA27231.1"/>
    <property type="molecule type" value="Genomic_DNA"/>
</dbReference>
<dbReference type="Proteomes" id="UP000011555">
    <property type="component" value="Unassembled WGS sequence"/>
</dbReference>
<organism evidence="4 5">
    <name type="scientific">Natronobacterium lacisalsi AJ5</name>
    <dbReference type="NCBI Taxonomy" id="358396"/>
    <lineage>
        <taxon>Archaea</taxon>
        <taxon>Methanobacteriati</taxon>
        <taxon>Methanobacteriota</taxon>
        <taxon>Stenosarchaea group</taxon>
        <taxon>Halobacteria</taxon>
        <taxon>Halobacteriales</taxon>
        <taxon>Natrialbaceae</taxon>
        <taxon>Natronobacterium</taxon>
    </lineage>
</organism>
<feature type="domain" description="Glycosyltransferase subfamily 4-like N-terminal" evidence="2">
    <location>
        <begin position="18"/>
        <end position="173"/>
    </location>
</feature>
<dbReference type="InterPro" id="IPR028098">
    <property type="entry name" value="Glyco_trans_4-like_N"/>
</dbReference>
<protein>
    <submittedName>
        <fullName evidence="3 4">Glycosyl transferase</fullName>
    </submittedName>
</protein>
<sequence length="367" mass="40892">MEKKSNIKITIFIGNLAIGGAERVAINLSKGFSDLGYDVDMVLLNRQGKMVEDIPNRVNTVDLGVERARWSLQSLVRYIHSTKPDTIISIMTQANILSIIANKIAGDPAVTLVTEHTTLSKKNSLTAKRDRILAQITYKYADHIVGVSKGTTKDVCKWANLPQTEVKTIYNPVFEKEFIGKDYDQPAHPWFRNENVSTIMSAGRHVEQKDYTTLIKSFAKLPPEHNARLVLLGEGELTEKYKDLADQLGVSEHIWMPGFIKDPFDYMYHSDLFVLSSKIEGLSLVLIEALGTGTPVVSTDCPYGPSEVLDGGTYGTLVPVGDEIALANAISNSLKNSENYARLHERATEFTIERAVQKYEELLKECL</sequence>
<accession>M0L107</accession>
<dbReference type="RefSeq" id="WP_007143883.1">
    <property type="nucleotide sequence ID" value="NZ_AOLZ01000079.1"/>
</dbReference>
<evidence type="ECO:0000259" key="1">
    <source>
        <dbReference type="Pfam" id="PF00534"/>
    </source>
</evidence>
<dbReference type="Pfam" id="PF13439">
    <property type="entry name" value="Glyco_transf_4"/>
    <property type="match status" value="1"/>
</dbReference>